<dbReference type="EMBL" id="CAMGYJ010000010">
    <property type="protein sequence ID" value="CAI0550945.1"/>
    <property type="molecule type" value="Genomic_DNA"/>
</dbReference>
<reference evidence="1" key="1">
    <citation type="submission" date="2022-08" db="EMBL/GenBank/DDBJ databases">
        <authorList>
            <person name="Gutierrez-Valencia J."/>
        </authorList>
    </citation>
    <scope>NUCLEOTIDE SEQUENCE</scope>
</reference>
<proteinExistence type="predicted"/>
<protein>
    <submittedName>
        <fullName evidence="1">Uncharacterized protein</fullName>
    </submittedName>
</protein>
<accession>A0AAV0QZP2</accession>
<dbReference type="AlphaFoldDB" id="A0AAV0QZP2"/>
<organism evidence="1 2">
    <name type="scientific">Linum tenue</name>
    <dbReference type="NCBI Taxonomy" id="586396"/>
    <lineage>
        <taxon>Eukaryota</taxon>
        <taxon>Viridiplantae</taxon>
        <taxon>Streptophyta</taxon>
        <taxon>Embryophyta</taxon>
        <taxon>Tracheophyta</taxon>
        <taxon>Spermatophyta</taxon>
        <taxon>Magnoliopsida</taxon>
        <taxon>eudicotyledons</taxon>
        <taxon>Gunneridae</taxon>
        <taxon>Pentapetalae</taxon>
        <taxon>rosids</taxon>
        <taxon>fabids</taxon>
        <taxon>Malpighiales</taxon>
        <taxon>Linaceae</taxon>
        <taxon>Linum</taxon>
    </lineage>
</organism>
<evidence type="ECO:0000313" key="2">
    <source>
        <dbReference type="Proteomes" id="UP001154282"/>
    </source>
</evidence>
<keyword evidence="2" id="KW-1185">Reference proteome</keyword>
<dbReference type="Proteomes" id="UP001154282">
    <property type="component" value="Unassembled WGS sequence"/>
</dbReference>
<gene>
    <name evidence="1" type="ORF">LITE_LOCUS45732</name>
</gene>
<name>A0AAV0QZP2_9ROSI</name>
<sequence length="51" mass="6162">MFYYQSQISYWPHYSYRKKYDGELAEMSTKYFSSNLLQFTGMAIEIVSINM</sequence>
<evidence type="ECO:0000313" key="1">
    <source>
        <dbReference type="EMBL" id="CAI0550945.1"/>
    </source>
</evidence>
<comment type="caution">
    <text evidence="1">The sequence shown here is derived from an EMBL/GenBank/DDBJ whole genome shotgun (WGS) entry which is preliminary data.</text>
</comment>